<keyword evidence="1" id="KW-0732">Signal</keyword>
<dbReference type="PROSITE" id="PS51257">
    <property type="entry name" value="PROKAR_LIPOPROTEIN"/>
    <property type="match status" value="1"/>
</dbReference>
<organism evidence="2 3">
    <name type="scientific">Massilia agri</name>
    <dbReference type="NCBI Taxonomy" id="1886785"/>
    <lineage>
        <taxon>Bacteria</taxon>
        <taxon>Pseudomonadati</taxon>
        <taxon>Pseudomonadota</taxon>
        <taxon>Betaproteobacteria</taxon>
        <taxon>Burkholderiales</taxon>
        <taxon>Oxalobacteraceae</taxon>
        <taxon>Telluria group</taxon>
        <taxon>Massilia</taxon>
    </lineage>
</organism>
<feature type="signal peptide" evidence="1">
    <location>
        <begin position="1"/>
        <end position="22"/>
    </location>
</feature>
<proteinExistence type="predicted"/>
<feature type="chain" id="PRO_5046311536" evidence="1">
    <location>
        <begin position="23"/>
        <end position="167"/>
    </location>
</feature>
<sequence length="167" mass="18649">MLLAMQRIVLTLSLLSSVFLLGCTVEESKKNVSSNTDELRKIVEMPFSVQSVRWEVFGIPEYHDGVPGPTDFITLVAELEHVDKESLGHRLEEQGEEFIVPGAARPWLDHSFHALLRNNENSMLALPGTHNCHRHTSRLKKTSKPVKGFICGDADRALVYLTLSAAN</sequence>
<dbReference type="EMBL" id="JANUHA010000013">
    <property type="protein sequence ID" value="MCS0598131.1"/>
    <property type="molecule type" value="Genomic_DNA"/>
</dbReference>
<reference evidence="2 3" key="1">
    <citation type="submission" date="2022-08" db="EMBL/GenBank/DDBJ databases">
        <title>Reclassification of Massilia species as members of the genera Telluria, Duganella, Pseudoduganella, Mokoshia gen. nov. and Zemynaea gen. nov. using orthogonal and non-orthogonal genome-based approaches.</title>
        <authorList>
            <person name="Bowman J.P."/>
        </authorList>
    </citation>
    <scope>NUCLEOTIDE SEQUENCE [LARGE SCALE GENOMIC DNA]</scope>
    <source>
        <strain evidence="2 3">JCM 31661</strain>
    </source>
</reference>
<protein>
    <submittedName>
        <fullName evidence="2">Uncharacterized protein</fullName>
    </submittedName>
</protein>
<name>A0ABT2API1_9BURK</name>
<dbReference type="Proteomes" id="UP001206572">
    <property type="component" value="Unassembled WGS sequence"/>
</dbReference>
<evidence type="ECO:0000313" key="3">
    <source>
        <dbReference type="Proteomes" id="UP001206572"/>
    </source>
</evidence>
<comment type="caution">
    <text evidence="2">The sequence shown here is derived from an EMBL/GenBank/DDBJ whole genome shotgun (WGS) entry which is preliminary data.</text>
</comment>
<dbReference type="RefSeq" id="WP_258829147.1">
    <property type="nucleotide sequence ID" value="NZ_JANUHA010000013.1"/>
</dbReference>
<evidence type="ECO:0000256" key="1">
    <source>
        <dbReference type="SAM" id="SignalP"/>
    </source>
</evidence>
<accession>A0ABT2API1</accession>
<keyword evidence="3" id="KW-1185">Reference proteome</keyword>
<gene>
    <name evidence="2" type="ORF">NX780_17415</name>
</gene>
<evidence type="ECO:0000313" key="2">
    <source>
        <dbReference type="EMBL" id="MCS0598131.1"/>
    </source>
</evidence>